<dbReference type="EMBL" id="CAKOEU010000002">
    <property type="protein sequence ID" value="CAH1852244.1"/>
    <property type="molecule type" value="Genomic_DNA"/>
</dbReference>
<comment type="caution">
    <text evidence="1">The sequence shown here is derived from an EMBL/GenBank/DDBJ whole genome shotgun (WGS) entry which is preliminary data.</text>
</comment>
<reference evidence="1" key="1">
    <citation type="submission" date="2022-03" db="EMBL/GenBank/DDBJ databases">
        <authorList>
            <person name="Hettiarachchi G."/>
        </authorList>
    </citation>
    <scope>NUCLEOTIDE SEQUENCE</scope>
    <source>
        <strain evidence="1">LMG 32447</strain>
    </source>
</reference>
<evidence type="ECO:0000313" key="2">
    <source>
        <dbReference type="Proteomes" id="UP000838102"/>
    </source>
</evidence>
<evidence type="ECO:0000313" key="1">
    <source>
        <dbReference type="EMBL" id="CAH1852244.1"/>
    </source>
</evidence>
<proteinExistence type="predicted"/>
<gene>
    <name evidence="1" type="ORF">LMG032447_00531</name>
</gene>
<sequence>MEIVDLDIEMLNFTIQSNLNDAQVCVNTMH</sequence>
<dbReference type="Proteomes" id="UP000838102">
    <property type="component" value="Unassembled WGS sequence"/>
</dbReference>
<protein>
    <submittedName>
        <fullName evidence="1">Uncharacterized protein</fullName>
    </submittedName>
</protein>
<accession>A0ABM9D211</accession>
<name>A0ABM9D211_9LACO</name>
<keyword evidence="2" id="KW-1185">Reference proteome</keyword>
<organism evidence="1 2">
    <name type="scientific">Convivina praedatoris</name>
    <dbReference type="NCBI Taxonomy" id="2880963"/>
    <lineage>
        <taxon>Bacteria</taxon>
        <taxon>Bacillati</taxon>
        <taxon>Bacillota</taxon>
        <taxon>Bacilli</taxon>
        <taxon>Lactobacillales</taxon>
        <taxon>Lactobacillaceae</taxon>
        <taxon>Convivina</taxon>
    </lineage>
</organism>